<dbReference type="KEGG" id="smam:Mal15_14410"/>
<dbReference type="PANTHER" id="PTHR43792">
    <property type="entry name" value="GNAT FAMILY, PUTATIVE (AFU_ORTHOLOGUE AFUA_3G00765)-RELATED-RELATED"/>
    <property type="match status" value="1"/>
</dbReference>
<name>A0A5B9M8A8_9BACT</name>
<dbReference type="RefSeq" id="WP_147867086.1">
    <property type="nucleotide sequence ID" value="NZ_CP036264.1"/>
</dbReference>
<keyword evidence="2" id="KW-0808">Transferase</keyword>
<dbReference type="Pfam" id="PF13302">
    <property type="entry name" value="Acetyltransf_3"/>
    <property type="match status" value="1"/>
</dbReference>
<evidence type="ECO:0000313" key="3">
    <source>
        <dbReference type="Proteomes" id="UP000321353"/>
    </source>
</evidence>
<dbReference type="InterPro" id="IPR051531">
    <property type="entry name" value="N-acetyltransferase"/>
</dbReference>
<dbReference type="Proteomes" id="UP000321353">
    <property type="component" value="Chromosome"/>
</dbReference>
<evidence type="ECO:0000259" key="1">
    <source>
        <dbReference type="PROSITE" id="PS51186"/>
    </source>
</evidence>
<reference evidence="2 3" key="1">
    <citation type="submission" date="2019-02" db="EMBL/GenBank/DDBJ databases">
        <title>Planctomycetal bacteria perform biofilm scaping via a novel small molecule.</title>
        <authorList>
            <person name="Jeske O."/>
            <person name="Boedeker C."/>
            <person name="Wiegand S."/>
            <person name="Breitling P."/>
            <person name="Kallscheuer N."/>
            <person name="Jogler M."/>
            <person name="Rohde M."/>
            <person name="Petersen J."/>
            <person name="Medema M.H."/>
            <person name="Surup F."/>
            <person name="Jogler C."/>
        </authorList>
    </citation>
    <scope>NUCLEOTIDE SEQUENCE [LARGE SCALE GENOMIC DNA]</scope>
    <source>
        <strain evidence="2 3">Mal15</strain>
    </source>
</reference>
<dbReference type="SUPFAM" id="SSF55729">
    <property type="entry name" value="Acyl-CoA N-acyltransferases (Nat)"/>
    <property type="match status" value="1"/>
</dbReference>
<protein>
    <submittedName>
        <fullName evidence="2">Anhydro-N-acetylmuramic acid kinase</fullName>
    </submittedName>
</protein>
<feature type="domain" description="N-acetyltransferase" evidence="1">
    <location>
        <begin position="13"/>
        <end position="170"/>
    </location>
</feature>
<keyword evidence="2" id="KW-0418">Kinase</keyword>
<dbReference type="EMBL" id="CP036264">
    <property type="protein sequence ID" value="QEF97401.1"/>
    <property type="molecule type" value="Genomic_DNA"/>
</dbReference>
<organism evidence="2 3">
    <name type="scientific">Stieleria maiorica</name>
    <dbReference type="NCBI Taxonomy" id="2795974"/>
    <lineage>
        <taxon>Bacteria</taxon>
        <taxon>Pseudomonadati</taxon>
        <taxon>Planctomycetota</taxon>
        <taxon>Planctomycetia</taxon>
        <taxon>Pirellulales</taxon>
        <taxon>Pirellulaceae</taxon>
        <taxon>Stieleria</taxon>
    </lineage>
</organism>
<dbReference type="GO" id="GO:0016747">
    <property type="term" value="F:acyltransferase activity, transferring groups other than amino-acyl groups"/>
    <property type="evidence" value="ECO:0007669"/>
    <property type="project" value="InterPro"/>
</dbReference>
<dbReference type="InterPro" id="IPR000182">
    <property type="entry name" value="GNAT_dom"/>
</dbReference>
<keyword evidence="3" id="KW-1185">Reference proteome</keyword>
<dbReference type="PANTHER" id="PTHR43792:SF1">
    <property type="entry name" value="N-ACETYLTRANSFERASE DOMAIN-CONTAINING PROTEIN"/>
    <property type="match status" value="1"/>
</dbReference>
<dbReference type="Gene3D" id="3.40.630.30">
    <property type="match status" value="1"/>
</dbReference>
<dbReference type="PROSITE" id="PS51186">
    <property type="entry name" value="GNAT"/>
    <property type="match status" value="1"/>
</dbReference>
<accession>A0A5B9M8A8</accession>
<sequence length="174" mass="19850">MNVYRTGPRTARLSMRAMTVDDAESFLALNGNLQVMRYTHEPLTESLDQAKESLRCYPDFDDVGFGRWGCYLNETGQMIGFCGLKRLPELEEVDVGFRFLPEFWGRGLATEAARASVKFGFERIGLQRIIGLVLPDNHASIRVLEKSGLRFEDEFYEQGLRVLRYGIGRVDLKS</sequence>
<evidence type="ECO:0000313" key="2">
    <source>
        <dbReference type="EMBL" id="QEF97401.1"/>
    </source>
</evidence>
<dbReference type="InterPro" id="IPR016181">
    <property type="entry name" value="Acyl_CoA_acyltransferase"/>
</dbReference>
<proteinExistence type="predicted"/>
<gene>
    <name evidence="2" type="ORF">Mal15_14410</name>
</gene>
<dbReference type="AlphaFoldDB" id="A0A5B9M8A8"/>
<dbReference type="GO" id="GO:0016301">
    <property type="term" value="F:kinase activity"/>
    <property type="evidence" value="ECO:0007669"/>
    <property type="project" value="UniProtKB-KW"/>
</dbReference>